<comment type="similarity">
    <text evidence="1">Belongs to the short-chain dehydrogenases/reductases (SDR) family.</text>
</comment>
<dbReference type="Gene3D" id="3.40.50.720">
    <property type="entry name" value="NAD(P)-binding Rossmann-like Domain"/>
    <property type="match status" value="1"/>
</dbReference>
<accession>A0A7W7DAU6</accession>
<dbReference type="PANTHER" id="PTHR24321">
    <property type="entry name" value="DEHYDROGENASES, SHORT CHAIN"/>
    <property type="match status" value="1"/>
</dbReference>
<evidence type="ECO:0000256" key="2">
    <source>
        <dbReference type="ARBA" id="ARBA00023002"/>
    </source>
</evidence>
<dbReference type="SUPFAM" id="SSF51735">
    <property type="entry name" value="NAD(P)-binding Rossmann-fold domains"/>
    <property type="match status" value="1"/>
</dbReference>
<dbReference type="InterPro" id="IPR020904">
    <property type="entry name" value="Sc_DH/Rdtase_CS"/>
</dbReference>
<dbReference type="InterPro" id="IPR002347">
    <property type="entry name" value="SDR_fam"/>
</dbReference>
<dbReference type="PANTHER" id="PTHR24321:SF8">
    <property type="entry name" value="ESTRADIOL 17-BETA-DEHYDROGENASE 8-RELATED"/>
    <property type="match status" value="1"/>
</dbReference>
<dbReference type="PRINTS" id="PR00080">
    <property type="entry name" value="SDRFAMILY"/>
</dbReference>
<name>A0A7W7DAU6_9ACTN</name>
<dbReference type="Pfam" id="PF13561">
    <property type="entry name" value="adh_short_C2"/>
    <property type="match status" value="1"/>
</dbReference>
<dbReference type="InterPro" id="IPR036291">
    <property type="entry name" value="NAD(P)-bd_dom_sf"/>
</dbReference>
<proteinExistence type="inferred from homology"/>
<reference evidence="3 4" key="1">
    <citation type="submission" date="2020-08" db="EMBL/GenBank/DDBJ databases">
        <title>Sequencing the genomes of 1000 actinobacteria strains.</title>
        <authorList>
            <person name="Klenk H.-P."/>
        </authorList>
    </citation>
    <scope>NUCLEOTIDE SEQUENCE [LARGE SCALE GENOMIC DNA]</scope>
    <source>
        <strain evidence="3 4">DSM 45784</strain>
    </source>
</reference>
<dbReference type="RefSeq" id="WP_184883894.1">
    <property type="nucleotide sequence ID" value="NZ_BOOV01000029.1"/>
</dbReference>
<dbReference type="GO" id="GO:0016491">
    <property type="term" value="F:oxidoreductase activity"/>
    <property type="evidence" value="ECO:0007669"/>
    <property type="project" value="UniProtKB-KW"/>
</dbReference>
<sequence>MTGGDRVALVAGGATVLGEAVVRGLAEDGFTVVVADIDAEAGERLREAVGGTCVFLPMDITDEDSVRAVVAEAARRGRLDVVVTMVASYADPGLAADADAWVRSLRVNVVGPALVIREAAPHLAASGRGAVVNVASVSADRAQANKLLYPAGKAALGQLTRNLALTLAPSGIRVNSVSPSWVWSAPMARRSGGDRALADEVAAGFHMIPRMADAHEVADAIRFLCSASASFVTGEDLHVDGGYSALSPEGKVNPWERHAQAAAGRAE</sequence>
<keyword evidence="2" id="KW-0560">Oxidoreductase</keyword>
<evidence type="ECO:0000313" key="4">
    <source>
        <dbReference type="Proteomes" id="UP000542210"/>
    </source>
</evidence>
<dbReference type="FunFam" id="3.40.50.720:FF:000084">
    <property type="entry name" value="Short-chain dehydrogenase reductase"/>
    <property type="match status" value="1"/>
</dbReference>
<dbReference type="NCBIfam" id="NF006121">
    <property type="entry name" value="PRK08265.1"/>
    <property type="match status" value="1"/>
</dbReference>
<evidence type="ECO:0000313" key="3">
    <source>
        <dbReference type="EMBL" id="MBB4703454.1"/>
    </source>
</evidence>
<dbReference type="CDD" id="cd05233">
    <property type="entry name" value="SDR_c"/>
    <property type="match status" value="1"/>
</dbReference>
<keyword evidence="4" id="KW-1185">Reference proteome</keyword>
<gene>
    <name evidence="3" type="ORF">BJ982_004998</name>
</gene>
<dbReference type="Proteomes" id="UP000542210">
    <property type="component" value="Unassembled WGS sequence"/>
</dbReference>
<dbReference type="AlphaFoldDB" id="A0A7W7DAU6"/>
<evidence type="ECO:0000256" key="1">
    <source>
        <dbReference type="ARBA" id="ARBA00006484"/>
    </source>
</evidence>
<organism evidence="3 4">
    <name type="scientific">Sphaerisporangium siamense</name>
    <dbReference type="NCBI Taxonomy" id="795645"/>
    <lineage>
        <taxon>Bacteria</taxon>
        <taxon>Bacillati</taxon>
        <taxon>Actinomycetota</taxon>
        <taxon>Actinomycetes</taxon>
        <taxon>Streptosporangiales</taxon>
        <taxon>Streptosporangiaceae</taxon>
        <taxon>Sphaerisporangium</taxon>
    </lineage>
</organism>
<dbReference type="PRINTS" id="PR00081">
    <property type="entry name" value="GDHRDH"/>
</dbReference>
<dbReference type="PROSITE" id="PS00061">
    <property type="entry name" value="ADH_SHORT"/>
    <property type="match status" value="1"/>
</dbReference>
<dbReference type="EMBL" id="JACHND010000001">
    <property type="protein sequence ID" value="MBB4703454.1"/>
    <property type="molecule type" value="Genomic_DNA"/>
</dbReference>
<comment type="caution">
    <text evidence="3">The sequence shown here is derived from an EMBL/GenBank/DDBJ whole genome shotgun (WGS) entry which is preliminary data.</text>
</comment>
<protein>
    <submittedName>
        <fullName evidence="3">NAD(P)-dependent dehydrogenase (Short-subunit alcohol dehydrogenase family)</fullName>
    </submittedName>
</protein>